<dbReference type="Proteomes" id="UP001234297">
    <property type="component" value="Chromosome 3"/>
</dbReference>
<dbReference type="EMBL" id="CM056811">
    <property type="protein sequence ID" value="KAJ8634581.1"/>
    <property type="molecule type" value="Genomic_DNA"/>
</dbReference>
<name>A0ACC2LNH7_PERAE</name>
<reference evidence="1 2" key="1">
    <citation type="journal article" date="2022" name="Hortic Res">
        <title>A haplotype resolved chromosomal level avocado genome allows analysis of novel avocado genes.</title>
        <authorList>
            <person name="Nath O."/>
            <person name="Fletcher S.J."/>
            <person name="Hayward A."/>
            <person name="Shaw L.M."/>
            <person name="Masouleh A.K."/>
            <person name="Furtado A."/>
            <person name="Henry R.J."/>
            <person name="Mitter N."/>
        </authorList>
    </citation>
    <scope>NUCLEOTIDE SEQUENCE [LARGE SCALE GENOMIC DNA]</scope>
    <source>
        <strain evidence="2">cv. Hass</strain>
    </source>
</reference>
<keyword evidence="2" id="KW-1185">Reference proteome</keyword>
<sequence length="105" mass="12098">MKGKNLIWSARTRSSTISCLKFSSENILSAMLLSWASKQSWKPTFVDLDTGQGSITIPEVPNGYIFWLHVLRSQQDALGFLASNVGRQWHYLFYTGRILFLRREQ</sequence>
<organism evidence="1 2">
    <name type="scientific">Persea americana</name>
    <name type="common">Avocado</name>
    <dbReference type="NCBI Taxonomy" id="3435"/>
    <lineage>
        <taxon>Eukaryota</taxon>
        <taxon>Viridiplantae</taxon>
        <taxon>Streptophyta</taxon>
        <taxon>Embryophyta</taxon>
        <taxon>Tracheophyta</taxon>
        <taxon>Spermatophyta</taxon>
        <taxon>Magnoliopsida</taxon>
        <taxon>Magnoliidae</taxon>
        <taxon>Laurales</taxon>
        <taxon>Lauraceae</taxon>
        <taxon>Persea</taxon>
    </lineage>
</organism>
<proteinExistence type="predicted"/>
<accession>A0ACC2LNH7</accession>
<evidence type="ECO:0000313" key="2">
    <source>
        <dbReference type="Proteomes" id="UP001234297"/>
    </source>
</evidence>
<protein>
    <submittedName>
        <fullName evidence="1">Uncharacterized protein</fullName>
    </submittedName>
</protein>
<comment type="caution">
    <text evidence="1">The sequence shown here is derived from an EMBL/GenBank/DDBJ whole genome shotgun (WGS) entry which is preliminary data.</text>
</comment>
<evidence type="ECO:0000313" key="1">
    <source>
        <dbReference type="EMBL" id="KAJ8634581.1"/>
    </source>
</evidence>
<gene>
    <name evidence="1" type="ORF">MRB53_008848</name>
</gene>